<accession>A0ABW9YHU3</accession>
<feature type="chain" id="PRO_5047189530" evidence="1">
    <location>
        <begin position="20"/>
        <end position="121"/>
    </location>
</feature>
<reference evidence="2 3" key="1">
    <citation type="journal article" date="2017" name="Int. J. Syst. Evol. Microbiol.">
        <title>Photobacterium alginatilyticum sp. nov., a marine bacterium isolated from bottom seawater.</title>
        <authorList>
            <person name="Wang X."/>
            <person name="Wang Y."/>
            <person name="Yang X."/>
            <person name="Sun H."/>
            <person name="Li B."/>
            <person name="Zhang X.H."/>
        </authorList>
    </citation>
    <scope>NUCLEOTIDE SEQUENCE [LARGE SCALE GENOMIC DNA]</scope>
    <source>
        <strain evidence="2 3">P03D4</strain>
    </source>
</reference>
<organism evidence="2 3">
    <name type="scientific">Photobacterium alginatilyticum</name>
    <dbReference type="NCBI Taxonomy" id="1775171"/>
    <lineage>
        <taxon>Bacteria</taxon>
        <taxon>Pseudomonadati</taxon>
        <taxon>Pseudomonadota</taxon>
        <taxon>Gammaproteobacteria</taxon>
        <taxon>Vibrionales</taxon>
        <taxon>Vibrionaceae</taxon>
        <taxon>Photobacterium</taxon>
    </lineage>
</organism>
<dbReference type="RefSeq" id="WP_160651660.1">
    <property type="nucleotide sequence ID" value="NZ_RSEJ01000011.1"/>
</dbReference>
<dbReference type="Pfam" id="PF11777">
    <property type="entry name" value="DUF3316"/>
    <property type="match status" value="1"/>
</dbReference>
<comment type="caution">
    <text evidence="2">The sequence shown here is derived from an EMBL/GenBank/DDBJ whole genome shotgun (WGS) entry which is preliminary data.</text>
</comment>
<keyword evidence="3" id="KW-1185">Reference proteome</keyword>
<feature type="signal peptide" evidence="1">
    <location>
        <begin position="1"/>
        <end position="19"/>
    </location>
</feature>
<keyword evidence="1" id="KW-0732">Signal</keyword>
<proteinExistence type="predicted"/>
<gene>
    <name evidence="2" type="ORF">EIZ48_12285</name>
</gene>
<dbReference type="InterPro" id="IPR016879">
    <property type="entry name" value="UCP028299"/>
</dbReference>
<dbReference type="PIRSF" id="PIRSF028299">
    <property type="entry name" value="UCP028299"/>
    <property type="match status" value="1"/>
</dbReference>
<evidence type="ECO:0000313" key="2">
    <source>
        <dbReference type="EMBL" id="NBI53356.1"/>
    </source>
</evidence>
<evidence type="ECO:0000313" key="3">
    <source>
        <dbReference type="Proteomes" id="UP000738517"/>
    </source>
</evidence>
<protein>
    <submittedName>
        <fullName evidence="2">DUF3316 domain-containing protein</fullName>
    </submittedName>
</protein>
<dbReference type="Proteomes" id="UP000738517">
    <property type="component" value="Unassembled WGS sequence"/>
</dbReference>
<evidence type="ECO:0000256" key="1">
    <source>
        <dbReference type="SAM" id="SignalP"/>
    </source>
</evidence>
<sequence length="121" mass="14129">MKKLLATSFLLLFSSLSVADHFVTLGNYQFRTGTSTFRTEYVDQKSNAYQEGHRIMTDVTEQRSFDLSRTLRVPPSRLDVRSIKIDSSYVMVRELSRVPDQIEYQGLVVVNYHYRVRVSRD</sequence>
<name>A0ABW9YHU3_9GAMM</name>
<dbReference type="EMBL" id="RSEJ01000011">
    <property type="protein sequence ID" value="NBI53356.1"/>
    <property type="molecule type" value="Genomic_DNA"/>
</dbReference>